<reference evidence="2" key="2">
    <citation type="submission" date="2014-06" db="EMBL/GenBank/DDBJ databases">
        <authorList>
            <person name="Aslett M."/>
        </authorList>
    </citation>
    <scope>NUCLEOTIDE SEQUENCE</scope>
</reference>
<dbReference type="InterPro" id="IPR006015">
    <property type="entry name" value="Universal_stress_UspA"/>
</dbReference>
<dbReference type="PANTHER" id="PTHR46989:SF3">
    <property type="entry name" value="USPA DOMAIN-CONTAINING PROTEIN"/>
    <property type="match status" value="1"/>
</dbReference>
<dbReference type="Proteomes" id="UP000492820">
    <property type="component" value="Unassembled WGS sequence"/>
</dbReference>
<accession>A0A068WFD7</accession>
<feature type="domain" description="UspA" evidence="1">
    <location>
        <begin position="60"/>
        <end position="200"/>
    </location>
</feature>
<evidence type="ECO:0000313" key="2">
    <source>
        <dbReference type="EMBL" id="CDS16312.1"/>
    </source>
</evidence>
<dbReference type="InterPro" id="IPR014729">
    <property type="entry name" value="Rossmann-like_a/b/a_fold"/>
</dbReference>
<dbReference type="OrthoDB" id="843225at2759"/>
<dbReference type="SUPFAM" id="SSF52402">
    <property type="entry name" value="Adenine nucleotide alpha hydrolases-like"/>
    <property type="match status" value="1"/>
</dbReference>
<dbReference type="AlphaFoldDB" id="A0A068WFD7"/>
<evidence type="ECO:0000259" key="1">
    <source>
        <dbReference type="Pfam" id="PF00582"/>
    </source>
</evidence>
<proteinExistence type="predicted"/>
<dbReference type="Pfam" id="PF00582">
    <property type="entry name" value="Usp"/>
    <property type="match status" value="1"/>
</dbReference>
<name>A0A068WFD7_ECHGR</name>
<evidence type="ECO:0000313" key="3">
    <source>
        <dbReference type="Proteomes" id="UP000492820"/>
    </source>
</evidence>
<dbReference type="InterPro" id="IPR006016">
    <property type="entry name" value="UspA"/>
</dbReference>
<organism evidence="2">
    <name type="scientific">Echinococcus granulosus</name>
    <name type="common">Hydatid tapeworm</name>
    <dbReference type="NCBI Taxonomy" id="6210"/>
    <lineage>
        <taxon>Eukaryota</taxon>
        <taxon>Metazoa</taxon>
        <taxon>Spiralia</taxon>
        <taxon>Lophotrochozoa</taxon>
        <taxon>Platyhelminthes</taxon>
        <taxon>Cestoda</taxon>
        <taxon>Eucestoda</taxon>
        <taxon>Cyclophyllidea</taxon>
        <taxon>Taeniidae</taxon>
        <taxon>Echinococcus</taxon>
        <taxon>Echinococcus granulosus group</taxon>
    </lineage>
</organism>
<reference evidence="2 3" key="1">
    <citation type="journal article" date="2013" name="Nature">
        <title>The genomes of four tapeworm species reveal adaptations to parasitism.</title>
        <authorList>
            <person name="Tsai I.J."/>
            <person name="Zarowiecki M."/>
            <person name="Holroyd N."/>
            <person name="Garciarrubio A."/>
            <person name="Sanchez-Flores A."/>
            <person name="Brooks K.L."/>
            <person name="Tracey A."/>
            <person name="Bobes R.J."/>
            <person name="Fragoso G."/>
            <person name="Sciutto E."/>
            <person name="Aslett M."/>
            <person name="Beasley H."/>
            <person name="Bennett H.M."/>
            <person name="Cai J."/>
            <person name="Camicia F."/>
            <person name="Clark R."/>
            <person name="Cucher M."/>
            <person name="De Silva N."/>
            <person name="Day T.A."/>
            <person name="Deplazes P."/>
            <person name="Estrada K."/>
            <person name="Fernandez C."/>
            <person name="Holland P.W."/>
            <person name="Hou J."/>
            <person name="Hu S."/>
            <person name="Huckvale T."/>
            <person name="Hung S.S."/>
            <person name="Kamenetzky L."/>
            <person name="Keane J.A."/>
            <person name="Kiss F."/>
            <person name="Koziol U."/>
            <person name="Lambert O."/>
            <person name="Liu K."/>
            <person name="Luo X."/>
            <person name="Luo Y."/>
            <person name="Macchiaroli N."/>
            <person name="Nichol S."/>
            <person name="Paps J."/>
            <person name="Parkinson J."/>
            <person name="Pouchkina-Stantcheva N."/>
            <person name="Riddiford N."/>
            <person name="Rosenzvit M."/>
            <person name="Salinas G."/>
            <person name="Wasmuth J.D."/>
            <person name="Zamanian M."/>
            <person name="Zheng Y."/>
            <person name="Cai X."/>
            <person name="Soberon X."/>
            <person name="Olson P.D."/>
            <person name="Laclette J.P."/>
            <person name="Brehm K."/>
            <person name="Berriman M."/>
            <person name="Garciarrubio A."/>
            <person name="Bobes R.J."/>
            <person name="Fragoso G."/>
            <person name="Sanchez-Flores A."/>
            <person name="Estrada K."/>
            <person name="Cevallos M.A."/>
            <person name="Morett E."/>
            <person name="Gonzalez V."/>
            <person name="Portillo T."/>
            <person name="Ochoa-Leyva A."/>
            <person name="Jose M.V."/>
            <person name="Sciutto E."/>
            <person name="Landa A."/>
            <person name="Jimenez L."/>
            <person name="Valdes V."/>
            <person name="Carrero J.C."/>
            <person name="Larralde C."/>
            <person name="Morales-Montor J."/>
            <person name="Limon-Lason J."/>
            <person name="Soberon X."/>
            <person name="Laclette J.P."/>
        </authorList>
    </citation>
    <scope>NUCLEOTIDE SEQUENCE [LARGE SCALE GENOMIC DNA]</scope>
</reference>
<gene>
    <name evidence="2" type="ORF">EgrG_002019000</name>
</gene>
<reference evidence="4" key="3">
    <citation type="submission" date="2020-10" db="UniProtKB">
        <authorList>
            <consortium name="WormBaseParasite"/>
        </authorList>
    </citation>
    <scope>IDENTIFICATION</scope>
</reference>
<dbReference type="Gene3D" id="3.40.50.620">
    <property type="entry name" value="HUPs"/>
    <property type="match status" value="1"/>
</dbReference>
<evidence type="ECO:0000313" key="4">
    <source>
        <dbReference type="WBParaSite" id="EgrG_002019000"/>
    </source>
</evidence>
<dbReference type="PANTHER" id="PTHR46989">
    <property type="entry name" value="USP DOMAIN-CONTAINING PROTEIN"/>
    <property type="match status" value="1"/>
</dbReference>
<dbReference type="EMBL" id="LK028576">
    <property type="protein sequence ID" value="CDS16312.1"/>
    <property type="molecule type" value="Genomic_DNA"/>
</dbReference>
<dbReference type="PRINTS" id="PR01438">
    <property type="entry name" value="UNVRSLSTRESS"/>
</dbReference>
<sequence>MMLLSWSERFIVHHERPKQAVVKLAVNEASVVLVAAHGLKQCRQFQTRSCECGTTSNCVNSNRCEIAFSWYLEHLKTGTYRVSFIHGIEPAHSSPTVALAIESPPIMVDDMISVMEESIILGRKLGQEYMKPAKVAKLSYKAFLHIDTKPGSAIVRSAAKHKAQLIVHGSRGFGVIKRALLDNISDYVVHNSTVPVAVVPPKPAQSRK</sequence>
<dbReference type="WBParaSite" id="EgrG_002019000">
    <property type="protein sequence ID" value="EgrG_002019000"/>
    <property type="gene ID" value="EgrG_002019000"/>
</dbReference>
<protein>
    <submittedName>
        <fullName evidence="2 4">Universal stress protein</fullName>
    </submittedName>
</protein>
<dbReference type="CDD" id="cd23659">
    <property type="entry name" value="USP_At3g01520-like"/>
    <property type="match status" value="1"/>
</dbReference>